<reference evidence="3 4" key="1">
    <citation type="submission" date="2017-04" db="EMBL/GenBank/DDBJ databases">
        <authorList>
            <person name="Afonso C.L."/>
            <person name="Miller P.J."/>
            <person name="Scott M.A."/>
            <person name="Spackman E."/>
            <person name="Goraichik I."/>
            <person name="Dimitrov K.M."/>
            <person name="Suarez D.L."/>
            <person name="Swayne D.E."/>
        </authorList>
    </citation>
    <scope>NUCLEOTIDE SEQUENCE [LARGE SCALE GENOMIC DNA]</scope>
    <source>
        <strain evidence="3 4">A2P</strain>
    </source>
</reference>
<feature type="region of interest" description="Disordered" evidence="1">
    <location>
        <begin position="179"/>
        <end position="215"/>
    </location>
</feature>
<feature type="domain" description="Transposase IS4-like" evidence="2">
    <location>
        <begin position="22"/>
        <end position="97"/>
    </location>
</feature>
<accession>A0A1X7F0N4</accession>
<dbReference type="Proteomes" id="UP000192936">
    <property type="component" value="Unassembled WGS sequence"/>
</dbReference>
<dbReference type="STRING" id="286727.SAMN02982917_2194"/>
<dbReference type="GO" id="GO:0004803">
    <property type="term" value="F:transposase activity"/>
    <property type="evidence" value="ECO:0007669"/>
    <property type="project" value="InterPro"/>
</dbReference>
<dbReference type="EMBL" id="FXAK01000004">
    <property type="protein sequence ID" value="SMF43122.1"/>
    <property type="molecule type" value="Genomic_DNA"/>
</dbReference>
<sequence length="215" mass="23046">MLPPPSKQGNHQNAEHATVFQGVQMLLAQRVRPGPAGDLPDLVPLTTDASAVMAFDEVIADAGYDSEANHRFCRETLGVHSLIPAKKRRSIRSSQPPHTDRRCTAYSMTQGMLPASVLTGSAGKSKPSCRLQSGGGARPYPPAPTSRNGLKHCSEMSPTTSTALFCLVFPHEAFDRARRSNIPSHRATTRSPATPNARGGAQPAREQSLDNRSGL</sequence>
<proteinExistence type="predicted"/>
<dbReference type="Pfam" id="PF01609">
    <property type="entry name" value="DDE_Tnp_1"/>
    <property type="match status" value="1"/>
</dbReference>
<dbReference type="InterPro" id="IPR002559">
    <property type="entry name" value="Transposase_11"/>
</dbReference>
<dbReference type="GO" id="GO:0006313">
    <property type="term" value="P:DNA transposition"/>
    <property type="evidence" value="ECO:0007669"/>
    <property type="project" value="InterPro"/>
</dbReference>
<dbReference type="GO" id="GO:0003677">
    <property type="term" value="F:DNA binding"/>
    <property type="evidence" value="ECO:0007669"/>
    <property type="project" value="InterPro"/>
</dbReference>
<name>A0A1X7F0N4_9PROT</name>
<protein>
    <submittedName>
        <fullName evidence="3">Transposase DDE domain-containing protein</fullName>
    </submittedName>
</protein>
<gene>
    <name evidence="3" type="ORF">SAMN02982917_2194</name>
</gene>
<feature type="region of interest" description="Disordered" evidence="1">
    <location>
        <begin position="118"/>
        <end position="154"/>
    </location>
</feature>
<evidence type="ECO:0000256" key="1">
    <source>
        <dbReference type="SAM" id="MobiDB-lite"/>
    </source>
</evidence>
<evidence type="ECO:0000313" key="3">
    <source>
        <dbReference type="EMBL" id="SMF43122.1"/>
    </source>
</evidence>
<evidence type="ECO:0000259" key="2">
    <source>
        <dbReference type="Pfam" id="PF01609"/>
    </source>
</evidence>
<organism evidence="3 4">
    <name type="scientific">Azospirillum oryzae</name>
    <dbReference type="NCBI Taxonomy" id="286727"/>
    <lineage>
        <taxon>Bacteria</taxon>
        <taxon>Pseudomonadati</taxon>
        <taxon>Pseudomonadota</taxon>
        <taxon>Alphaproteobacteria</taxon>
        <taxon>Rhodospirillales</taxon>
        <taxon>Azospirillaceae</taxon>
        <taxon>Azospirillum</taxon>
    </lineage>
</organism>
<dbReference type="AlphaFoldDB" id="A0A1X7F0N4"/>
<evidence type="ECO:0000313" key="4">
    <source>
        <dbReference type="Proteomes" id="UP000192936"/>
    </source>
</evidence>